<dbReference type="PANTHER" id="PTHR34189">
    <property type="entry name" value="TRANSMEMBRANE PROTEIN"/>
    <property type="match status" value="1"/>
</dbReference>
<dbReference type="AlphaFoldDB" id="A0A2G9G707"/>
<gene>
    <name evidence="2" type="ORF">CDL12_26788</name>
</gene>
<name>A0A2G9G707_9LAMI</name>
<reference evidence="3" key="1">
    <citation type="journal article" date="2018" name="Gigascience">
        <title>Genome assembly of the Pink Ipe (Handroanthus impetiginosus, Bignoniaceae), a highly valued, ecologically keystone Neotropical timber forest tree.</title>
        <authorList>
            <person name="Silva-Junior O.B."/>
            <person name="Grattapaglia D."/>
            <person name="Novaes E."/>
            <person name="Collevatti R.G."/>
        </authorList>
    </citation>
    <scope>NUCLEOTIDE SEQUENCE [LARGE SCALE GENOMIC DNA]</scope>
    <source>
        <strain evidence="3">cv. UFG-1</strain>
    </source>
</reference>
<feature type="transmembrane region" description="Helical" evidence="1">
    <location>
        <begin position="30"/>
        <end position="48"/>
    </location>
</feature>
<dbReference type="EMBL" id="NKXS01006800">
    <property type="protein sequence ID" value="PIN00710.1"/>
    <property type="molecule type" value="Genomic_DNA"/>
</dbReference>
<dbReference type="PANTHER" id="PTHR34189:SF18">
    <property type="entry name" value="SERINE_THREONINE-KINASE RLCKVII PROTEIN"/>
    <property type="match status" value="1"/>
</dbReference>
<keyword evidence="1" id="KW-0472">Membrane</keyword>
<dbReference type="Proteomes" id="UP000231279">
    <property type="component" value="Unassembled WGS sequence"/>
</dbReference>
<evidence type="ECO:0000313" key="2">
    <source>
        <dbReference type="EMBL" id="PIN00710.1"/>
    </source>
</evidence>
<sequence length="111" mass="13022">MEETAILPLHKRHSGSFRRGIWGSRLQEKLIHLIPVIVLLCFFILWWFSYPVNVEIKNGRITAVERVMLQNTPFSHLDDQASTFPPYPLISEVQMATNYSTQNEQEHKEKQ</sequence>
<evidence type="ECO:0000256" key="1">
    <source>
        <dbReference type="SAM" id="Phobius"/>
    </source>
</evidence>
<protein>
    <submittedName>
        <fullName evidence="2">Uncharacterized protein</fullName>
    </submittedName>
</protein>
<dbReference type="STRING" id="429701.A0A2G9G707"/>
<keyword evidence="1" id="KW-1133">Transmembrane helix</keyword>
<comment type="caution">
    <text evidence="2">The sequence shown here is derived from an EMBL/GenBank/DDBJ whole genome shotgun (WGS) entry which is preliminary data.</text>
</comment>
<keyword evidence="3" id="KW-1185">Reference proteome</keyword>
<accession>A0A2G9G707</accession>
<evidence type="ECO:0000313" key="3">
    <source>
        <dbReference type="Proteomes" id="UP000231279"/>
    </source>
</evidence>
<organism evidence="2 3">
    <name type="scientific">Handroanthus impetiginosus</name>
    <dbReference type="NCBI Taxonomy" id="429701"/>
    <lineage>
        <taxon>Eukaryota</taxon>
        <taxon>Viridiplantae</taxon>
        <taxon>Streptophyta</taxon>
        <taxon>Embryophyta</taxon>
        <taxon>Tracheophyta</taxon>
        <taxon>Spermatophyta</taxon>
        <taxon>Magnoliopsida</taxon>
        <taxon>eudicotyledons</taxon>
        <taxon>Gunneridae</taxon>
        <taxon>Pentapetalae</taxon>
        <taxon>asterids</taxon>
        <taxon>lamiids</taxon>
        <taxon>Lamiales</taxon>
        <taxon>Bignoniaceae</taxon>
        <taxon>Crescentiina</taxon>
        <taxon>Tabebuia alliance</taxon>
        <taxon>Handroanthus</taxon>
    </lineage>
</organism>
<dbReference type="OrthoDB" id="1191655at2759"/>
<proteinExistence type="predicted"/>
<keyword evidence="1" id="KW-0812">Transmembrane</keyword>